<gene>
    <name evidence="7" type="ORF">MON41_05190</name>
</gene>
<evidence type="ECO:0000256" key="3">
    <source>
        <dbReference type="ARBA" id="ARBA00023136"/>
    </source>
</evidence>
<evidence type="ECO:0000256" key="2">
    <source>
        <dbReference type="ARBA" id="ARBA00022729"/>
    </source>
</evidence>
<evidence type="ECO:0000256" key="6">
    <source>
        <dbReference type="PIRNR" id="PIRNR002854"/>
    </source>
</evidence>
<organism evidence="7 8">
    <name type="scientific">Teichococcus vastitatis</name>
    <dbReference type="NCBI Taxonomy" id="2307076"/>
    <lineage>
        <taxon>Bacteria</taxon>
        <taxon>Pseudomonadati</taxon>
        <taxon>Pseudomonadota</taxon>
        <taxon>Alphaproteobacteria</taxon>
        <taxon>Acetobacterales</taxon>
        <taxon>Roseomonadaceae</taxon>
        <taxon>Roseomonas</taxon>
    </lineage>
</organism>
<dbReference type="EMBL" id="JALBUU010000004">
    <property type="protein sequence ID" value="MCI0753158.1"/>
    <property type="molecule type" value="Genomic_DNA"/>
</dbReference>
<evidence type="ECO:0000256" key="1">
    <source>
        <dbReference type="ARBA" id="ARBA00004635"/>
    </source>
</evidence>
<dbReference type="PIRSF" id="PIRSF002854">
    <property type="entry name" value="MetQ"/>
    <property type="match status" value="1"/>
</dbReference>
<dbReference type="Proteomes" id="UP001201985">
    <property type="component" value="Unassembled WGS sequence"/>
</dbReference>
<accession>A0ABS9W280</accession>
<name>A0ABS9W280_9PROT</name>
<reference evidence="7 8" key="1">
    <citation type="submission" date="2022-03" db="EMBL/GenBank/DDBJ databases">
        <title>Complete genome analysis of Roseomonas KG 17.1 : a prolific producer of plant growth promoters.</title>
        <authorList>
            <person name="Saadouli I."/>
            <person name="Najjari A."/>
            <person name="Mosbah A."/>
            <person name="Ouzari H.I."/>
        </authorList>
    </citation>
    <scope>NUCLEOTIDE SEQUENCE [LARGE SCALE GENOMIC DNA]</scope>
    <source>
        <strain evidence="7 8">KG17-1</strain>
    </source>
</reference>
<sequence>MLNRRSLILAGGALLLPAILPRPVLSQAAAIGTAARPLHVGVTSGVHAQVLEVVRDVLARDDFALRITEFADFIQPNAALAAGEIDINTYQHLPFLEAQKQQRGYDFVPVGKTVLTVMGVFSRKHKAIGDLPNGARIAIPNDPTNGGRALLLLAKAGLIKLTPGVDYRATIADITENPKRIRIIELEAASIARGLDDVDAAAITGNYAVPAGLNPLKDGLAVEGTDSAYTVLVVTRRGDEAKPWAQKLARAYADPAVKAFVEKTFGGAVIVGA</sequence>
<dbReference type="PANTHER" id="PTHR30429">
    <property type="entry name" value="D-METHIONINE-BINDING LIPOPROTEIN METQ"/>
    <property type="match status" value="1"/>
</dbReference>
<dbReference type="Pfam" id="PF03180">
    <property type="entry name" value="Lipoprotein_9"/>
    <property type="match status" value="1"/>
</dbReference>
<dbReference type="SUPFAM" id="SSF53850">
    <property type="entry name" value="Periplasmic binding protein-like II"/>
    <property type="match status" value="1"/>
</dbReference>
<keyword evidence="5 6" id="KW-0449">Lipoprotein</keyword>
<comment type="subcellular location">
    <subcellularLocation>
        <location evidence="1">Membrane</location>
        <topology evidence="1">Lipid-anchor</topology>
    </subcellularLocation>
</comment>
<comment type="caution">
    <text evidence="7">The sequence shown here is derived from an EMBL/GenBank/DDBJ whole genome shotgun (WGS) entry which is preliminary data.</text>
</comment>
<keyword evidence="8" id="KW-1185">Reference proteome</keyword>
<dbReference type="Gene3D" id="3.40.190.10">
    <property type="entry name" value="Periplasmic binding protein-like II"/>
    <property type="match status" value="2"/>
</dbReference>
<keyword evidence="4" id="KW-0564">Palmitate</keyword>
<keyword evidence="2" id="KW-0732">Signal</keyword>
<keyword evidence="3" id="KW-0472">Membrane</keyword>
<evidence type="ECO:0000313" key="8">
    <source>
        <dbReference type="Proteomes" id="UP001201985"/>
    </source>
</evidence>
<comment type="similarity">
    <text evidence="6">Belongs to the nlpA lipoprotein family.</text>
</comment>
<protein>
    <recommendedName>
        <fullName evidence="6">Lipoprotein</fullName>
    </recommendedName>
</protein>
<evidence type="ECO:0000256" key="5">
    <source>
        <dbReference type="ARBA" id="ARBA00023288"/>
    </source>
</evidence>
<dbReference type="PANTHER" id="PTHR30429:SF1">
    <property type="entry name" value="D-METHIONINE-BINDING LIPOPROTEIN METQ-RELATED"/>
    <property type="match status" value="1"/>
</dbReference>
<dbReference type="InterPro" id="IPR004872">
    <property type="entry name" value="Lipoprotein_NlpA"/>
</dbReference>
<dbReference type="RefSeq" id="WP_120007412.1">
    <property type="nucleotide sequence ID" value="NZ_JALBUU010000004.1"/>
</dbReference>
<proteinExistence type="inferred from homology"/>
<evidence type="ECO:0000313" key="7">
    <source>
        <dbReference type="EMBL" id="MCI0753158.1"/>
    </source>
</evidence>
<evidence type="ECO:0000256" key="4">
    <source>
        <dbReference type="ARBA" id="ARBA00023139"/>
    </source>
</evidence>